<dbReference type="EMBL" id="JAUZQC010000022">
    <property type="protein sequence ID" value="KAK5850620.1"/>
    <property type="molecule type" value="Genomic_DNA"/>
</dbReference>
<dbReference type="Proteomes" id="UP001346869">
    <property type="component" value="Unassembled WGS sequence"/>
</dbReference>
<keyword evidence="4" id="KW-1185">Reference proteome</keyword>
<gene>
    <name evidence="3" type="ORF">PBY51_001483</name>
</gene>
<feature type="compositionally biased region" description="Basic residues" evidence="1">
    <location>
        <begin position="107"/>
        <end position="121"/>
    </location>
</feature>
<comment type="caution">
    <text evidence="3">The sequence shown here is derived from an EMBL/GenBank/DDBJ whole genome shotgun (WGS) entry which is preliminary data.</text>
</comment>
<accession>A0AAN7WXZ7</accession>
<reference evidence="3 4" key="2">
    <citation type="journal article" date="2023" name="Mol. Biol. Evol.">
        <title>Genomics of Secondarily Temperate Adaptation in the Only Non-Antarctic Icefish.</title>
        <authorList>
            <person name="Rivera-Colon A.G."/>
            <person name="Rayamajhi N."/>
            <person name="Minhas B.F."/>
            <person name="Madrigal G."/>
            <person name="Bilyk K.T."/>
            <person name="Yoon V."/>
            <person name="Hune M."/>
            <person name="Gregory S."/>
            <person name="Cheng C.H.C."/>
            <person name="Catchen J.M."/>
        </authorList>
    </citation>
    <scope>NUCLEOTIDE SEQUENCE [LARGE SCALE GENOMIC DNA]</scope>
    <source>
        <strain evidence="3">JMC-PN-2008</strain>
    </source>
</reference>
<feature type="signal peptide" evidence="2">
    <location>
        <begin position="1"/>
        <end position="29"/>
    </location>
</feature>
<evidence type="ECO:0008006" key="5">
    <source>
        <dbReference type="Google" id="ProtNLM"/>
    </source>
</evidence>
<proteinExistence type="predicted"/>
<reference evidence="3 4" key="1">
    <citation type="journal article" date="2023" name="Genes (Basel)">
        <title>Chromosome-Level Genome Assembly and Circadian Gene Repertoire of the Patagonia Blennie Eleginops maclovinus-The Closest Ancestral Proxy of Antarctic Cryonotothenioids.</title>
        <authorList>
            <person name="Cheng C.C."/>
            <person name="Rivera-Colon A.G."/>
            <person name="Minhas B.F."/>
            <person name="Wilson L."/>
            <person name="Rayamajhi N."/>
            <person name="Vargas-Chacoff L."/>
            <person name="Catchen J.M."/>
        </authorList>
    </citation>
    <scope>NUCLEOTIDE SEQUENCE [LARGE SCALE GENOMIC DNA]</scope>
    <source>
        <strain evidence="3">JMC-PN-2008</strain>
    </source>
</reference>
<evidence type="ECO:0000313" key="4">
    <source>
        <dbReference type="Proteomes" id="UP001346869"/>
    </source>
</evidence>
<feature type="region of interest" description="Disordered" evidence="1">
    <location>
        <begin position="76"/>
        <end position="129"/>
    </location>
</feature>
<protein>
    <recommendedName>
        <fullName evidence="5">Secreted protein</fullName>
    </recommendedName>
</protein>
<organism evidence="3 4">
    <name type="scientific">Eleginops maclovinus</name>
    <name type="common">Patagonian blennie</name>
    <name type="synonym">Eleginus maclovinus</name>
    <dbReference type="NCBI Taxonomy" id="56733"/>
    <lineage>
        <taxon>Eukaryota</taxon>
        <taxon>Metazoa</taxon>
        <taxon>Chordata</taxon>
        <taxon>Craniata</taxon>
        <taxon>Vertebrata</taxon>
        <taxon>Euteleostomi</taxon>
        <taxon>Actinopterygii</taxon>
        <taxon>Neopterygii</taxon>
        <taxon>Teleostei</taxon>
        <taxon>Neoteleostei</taxon>
        <taxon>Acanthomorphata</taxon>
        <taxon>Eupercaria</taxon>
        <taxon>Perciformes</taxon>
        <taxon>Notothenioidei</taxon>
        <taxon>Eleginopidae</taxon>
        <taxon>Eleginops</taxon>
    </lineage>
</organism>
<keyword evidence="2" id="KW-0732">Signal</keyword>
<name>A0AAN7WXZ7_ELEMC</name>
<evidence type="ECO:0000256" key="2">
    <source>
        <dbReference type="SAM" id="SignalP"/>
    </source>
</evidence>
<dbReference type="AlphaFoldDB" id="A0AAN7WXZ7"/>
<evidence type="ECO:0000256" key="1">
    <source>
        <dbReference type="SAM" id="MobiDB-lite"/>
    </source>
</evidence>
<feature type="chain" id="PRO_5043018105" description="Secreted protein" evidence="2">
    <location>
        <begin position="30"/>
        <end position="129"/>
    </location>
</feature>
<sequence length="129" mass="14038">MRKQREQGESLFLLNSLTVVLSALPPALPQCQAAACINNAGDSTRGNGSDKQTAISLATSTTANIARTTIAERTLGGIPLPRWPDSPPAAVTQRGPPILLLLDQRKAKSAARRRQRMRRRESRLISTLR</sequence>
<evidence type="ECO:0000313" key="3">
    <source>
        <dbReference type="EMBL" id="KAK5850620.1"/>
    </source>
</evidence>